<protein>
    <submittedName>
        <fullName evidence="3">FHA domain-containing protein</fullName>
    </submittedName>
</protein>
<dbReference type="Pfam" id="PF00498">
    <property type="entry name" value="FHA"/>
    <property type="match status" value="1"/>
</dbReference>
<dbReference type="EMBL" id="JAUEIE010000007">
    <property type="protein sequence ID" value="MDN0023010.1"/>
    <property type="molecule type" value="Genomic_DNA"/>
</dbReference>
<evidence type="ECO:0000259" key="1">
    <source>
        <dbReference type="PROSITE" id="PS50006"/>
    </source>
</evidence>
<proteinExistence type="predicted"/>
<name>A0AAW7JWC8_9BACT</name>
<dbReference type="Proteomes" id="UP001167831">
    <property type="component" value="Unassembled WGS sequence"/>
</dbReference>
<reference evidence="3" key="2">
    <citation type="submission" date="2023-08" db="EMBL/GenBank/DDBJ databases">
        <title>Identification and characterization of horizontal gene transfer across gut microbiota members of farm animals based on homology search.</title>
        <authorList>
            <person name="Schwarzerova J."/>
            <person name="Nykrynova M."/>
            <person name="Jureckova K."/>
            <person name="Cejkova D."/>
            <person name="Rychlik I."/>
        </authorList>
    </citation>
    <scope>NUCLEOTIDE SEQUENCE</scope>
    <source>
        <strain evidence="3">ET15</strain>
        <strain evidence="2">ET37</strain>
    </source>
</reference>
<dbReference type="RefSeq" id="WP_289825533.1">
    <property type="nucleotide sequence ID" value="NZ_JAUEIE010000007.1"/>
</dbReference>
<comment type="caution">
    <text evidence="3">The sequence shown here is derived from an EMBL/GenBank/DDBJ whole genome shotgun (WGS) entry which is preliminary data.</text>
</comment>
<dbReference type="SUPFAM" id="SSF49879">
    <property type="entry name" value="SMAD/FHA domain"/>
    <property type="match status" value="1"/>
</dbReference>
<keyword evidence="4" id="KW-1185">Reference proteome</keyword>
<dbReference type="CDD" id="cd00060">
    <property type="entry name" value="FHA"/>
    <property type="match status" value="1"/>
</dbReference>
<evidence type="ECO:0000313" key="3">
    <source>
        <dbReference type="EMBL" id="MDN0025286.1"/>
    </source>
</evidence>
<dbReference type="AlphaFoldDB" id="A0AAW7JWC8"/>
<sequence length="177" mass="20233">MKRVRCPKCERYIIFDETRYNKGQNLVFECPDCGKQFSIRMGVSKLNNIQRKEDLSEKEENNEYGYIVVIENVFHYKQIIPLSLGENVIGRHMKGNDINCPIETNDPSIDMTHCSITVKKNNNGTLKYILKDGPSNTGTFVDNDILRNRECRIIGNGSLFTIGATSIILHTPEEESE</sequence>
<dbReference type="PROSITE" id="PS50006">
    <property type="entry name" value="FHA_DOMAIN"/>
    <property type="match status" value="1"/>
</dbReference>
<dbReference type="Gene3D" id="2.60.200.20">
    <property type="match status" value="1"/>
</dbReference>
<reference evidence="3" key="1">
    <citation type="submission" date="2023-06" db="EMBL/GenBank/DDBJ databases">
        <authorList>
            <person name="Zeman M."/>
            <person name="Kubasova T."/>
            <person name="Jahodarova E."/>
            <person name="Nykrynova M."/>
            <person name="Rychlik I."/>
        </authorList>
    </citation>
    <scope>NUCLEOTIDE SEQUENCE</scope>
    <source>
        <strain evidence="3">ET15</strain>
        <strain evidence="2">ET37</strain>
    </source>
</reference>
<organism evidence="3 5">
    <name type="scientific">Leyella lascolaii</name>
    <dbReference type="NCBI Taxonomy" id="1776379"/>
    <lineage>
        <taxon>Bacteria</taxon>
        <taxon>Pseudomonadati</taxon>
        <taxon>Bacteroidota</taxon>
        <taxon>Bacteroidia</taxon>
        <taxon>Bacteroidales</taxon>
        <taxon>Prevotellaceae</taxon>
        <taxon>Leyella</taxon>
    </lineage>
</organism>
<evidence type="ECO:0000313" key="4">
    <source>
        <dbReference type="Proteomes" id="UP001167831"/>
    </source>
</evidence>
<evidence type="ECO:0000313" key="2">
    <source>
        <dbReference type="EMBL" id="MDN0023010.1"/>
    </source>
</evidence>
<dbReference type="EMBL" id="JAUEIF010000005">
    <property type="protein sequence ID" value="MDN0025286.1"/>
    <property type="molecule type" value="Genomic_DNA"/>
</dbReference>
<dbReference type="InterPro" id="IPR008984">
    <property type="entry name" value="SMAD_FHA_dom_sf"/>
</dbReference>
<gene>
    <name evidence="2" type="ORF">QVN81_08275</name>
    <name evidence="3" type="ORF">QVN84_07110</name>
</gene>
<feature type="domain" description="FHA" evidence="1">
    <location>
        <begin position="87"/>
        <end position="146"/>
    </location>
</feature>
<dbReference type="InterPro" id="IPR000253">
    <property type="entry name" value="FHA_dom"/>
</dbReference>
<dbReference type="Proteomes" id="UP001168478">
    <property type="component" value="Unassembled WGS sequence"/>
</dbReference>
<evidence type="ECO:0000313" key="5">
    <source>
        <dbReference type="Proteomes" id="UP001168478"/>
    </source>
</evidence>
<accession>A0AAW7JWC8</accession>